<feature type="binding site" evidence="5 6">
    <location>
        <position position="192"/>
    </location>
    <ligand>
        <name>substrate</name>
    </ligand>
</feature>
<dbReference type="NCBIfam" id="TIGR00936">
    <property type="entry name" value="ahcY"/>
    <property type="match status" value="1"/>
</dbReference>
<comment type="caution">
    <text evidence="11">The sequence shown here is derived from an EMBL/GenBank/DDBJ whole genome shotgun (WGS) entry which is preliminary data.</text>
</comment>
<dbReference type="SMART" id="SM00996">
    <property type="entry name" value="AdoHcyase"/>
    <property type="match status" value="1"/>
</dbReference>
<keyword evidence="2 5" id="KW-0554">One-carbon metabolism</keyword>
<feature type="binding site" evidence="5 7">
    <location>
        <position position="380"/>
    </location>
    <ligand>
        <name>NAD(+)</name>
        <dbReference type="ChEBI" id="CHEBI:57540"/>
    </ligand>
</feature>
<dbReference type="GO" id="GO:0033353">
    <property type="term" value="P:S-adenosylmethionine cycle"/>
    <property type="evidence" value="ECO:0007669"/>
    <property type="project" value="TreeGrafter"/>
</dbReference>
<dbReference type="Pfam" id="PF05221">
    <property type="entry name" value="AdoHcyase"/>
    <property type="match status" value="1"/>
</dbReference>
<dbReference type="AlphaFoldDB" id="A0A7W6P2Q2"/>
<dbReference type="InterPro" id="IPR020082">
    <property type="entry name" value="S-Ado-L-homoCys_hydrolase_CS"/>
</dbReference>
<evidence type="ECO:0000259" key="10">
    <source>
        <dbReference type="SMART" id="SM00997"/>
    </source>
</evidence>
<dbReference type="PROSITE" id="PS00738">
    <property type="entry name" value="ADOHCYASE_1"/>
    <property type="match status" value="1"/>
</dbReference>
<comment type="function">
    <text evidence="5">May play a key role in the regulation of the intracellular concentration of adenosylhomocysteine.</text>
</comment>
<dbReference type="RefSeq" id="WP_183793170.1">
    <property type="nucleotide sequence ID" value="NZ_JACIDU010000010.1"/>
</dbReference>
<dbReference type="InterPro" id="IPR015878">
    <property type="entry name" value="Ado_hCys_hydrolase_NAD-bd"/>
</dbReference>
<dbReference type="PANTHER" id="PTHR23420:SF0">
    <property type="entry name" value="ADENOSYLHOMOCYSTEINASE"/>
    <property type="match status" value="1"/>
</dbReference>
<dbReference type="PROSITE" id="PS00739">
    <property type="entry name" value="ADOHCYASE_2"/>
    <property type="match status" value="1"/>
</dbReference>
<dbReference type="GO" id="GO:0005829">
    <property type="term" value="C:cytosol"/>
    <property type="evidence" value="ECO:0007669"/>
    <property type="project" value="TreeGrafter"/>
</dbReference>
<keyword evidence="12" id="KW-1185">Reference proteome</keyword>
<protein>
    <recommendedName>
        <fullName evidence="5">Adenosylhomocysteinase</fullName>
        <ecNumber evidence="5">3.13.2.1</ecNumber>
    </recommendedName>
    <alternativeName>
        <fullName evidence="5">S-adenosyl-L-homocysteine hydrolase</fullName>
        <shortName evidence="5">AdoHcyase</shortName>
    </alternativeName>
</protein>
<dbReference type="HAMAP" id="MF_00563">
    <property type="entry name" value="AdoHcyase"/>
    <property type="match status" value="1"/>
</dbReference>
<comment type="pathway">
    <text evidence="5 8">Amino-acid biosynthesis; L-homocysteine biosynthesis; L-homocysteine from S-adenosyl-L-homocysteine: step 1/1.</text>
</comment>
<gene>
    <name evidence="5" type="primary">ahcY</name>
    <name evidence="11" type="ORF">GGQ66_002649</name>
</gene>
<evidence type="ECO:0000256" key="6">
    <source>
        <dbReference type="PIRSR" id="PIRSR001109-1"/>
    </source>
</evidence>
<dbReference type="SUPFAM" id="SSF52283">
    <property type="entry name" value="Formate/glycerate dehydrogenase catalytic domain-like"/>
    <property type="match status" value="1"/>
</dbReference>
<dbReference type="CDD" id="cd00401">
    <property type="entry name" value="SAHH"/>
    <property type="match status" value="1"/>
</dbReference>
<feature type="binding site" evidence="7">
    <location>
        <begin position="258"/>
        <end position="263"/>
    </location>
    <ligand>
        <name>NAD(+)</name>
        <dbReference type="ChEBI" id="CHEBI:57540"/>
    </ligand>
</feature>
<dbReference type="Gene3D" id="3.40.50.720">
    <property type="entry name" value="NAD(P)-binding Rossmann-like Domain"/>
    <property type="match status" value="1"/>
</dbReference>
<dbReference type="Proteomes" id="UP000584824">
    <property type="component" value="Unassembled WGS sequence"/>
</dbReference>
<reference evidence="11 12" key="1">
    <citation type="submission" date="2020-08" db="EMBL/GenBank/DDBJ databases">
        <title>Genomic Encyclopedia of Type Strains, Phase IV (KMG-IV): sequencing the most valuable type-strain genomes for metagenomic binning, comparative biology and taxonomic classification.</title>
        <authorList>
            <person name="Goeker M."/>
        </authorList>
    </citation>
    <scope>NUCLEOTIDE SEQUENCE [LARGE SCALE GENOMIC DNA]</scope>
    <source>
        <strain evidence="11 12">DSM 26385</strain>
    </source>
</reference>
<comment type="subcellular location">
    <subcellularLocation>
        <location evidence="5">Cytoplasm</location>
    </subcellularLocation>
</comment>
<feature type="binding site" evidence="5 6">
    <location>
        <position position="132"/>
    </location>
    <ligand>
        <name>substrate</name>
    </ligand>
</feature>
<comment type="catalytic activity">
    <reaction evidence="5 8">
        <text>S-adenosyl-L-homocysteine + H2O = L-homocysteine + adenosine</text>
        <dbReference type="Rhea" id="RHEA:21708"/>
        <dbReference type="ChEBI" id="CHEBI:15377"/>
        <dbReference type="ChEBI" id="CHEBI:16335"/>
        <dbReference type="ChEBI" id="CHEBI:57856"/>
        <dbReference type="ChEBI" id="CHEBI:58199"/>
        <dbReference type="EC" id="3.13.2.1"/>
    </reaction>
</comment>
<feature type="binding site" evidence="5 7">
    <location>
        <position position="279"/>
    </location>
    <ligand>
        <name>NAD(+)</name>
        <dbReference type="ChEBI" id="CHEBI:57540"/>
    </ligand>
</feature>
<evidence type="ECO:0000256" key="1">
    <source>
        <dbReference type="ARBA" id="ARBA00007122"/>
    </source>
</evidence>
<feature type="binding site" evidence="5 7">
    <location>
        <begin position="193"/>
        <end position="195"/>
    </location>
    <ligand>
        <name>NAD(+)</name>
        <dbReference type="ChEBI" id="CHEBI:57540"/>
    </ligand>
</feature>
<dbReference type="UniPathway" id="UPA00314">
    <property type="reaction ID" value="UER00076"/>
</dbReference>
<feature type="domain" description="S-adenosyl-L-homocysteine hydrolase NAD binding" evidence="10">
    <location>
        <begin position="227"/>
        <end position="386"/>
    </location>
</feature>
<evidence type="ECO:0000313" key="12">
    <source>
        <dbReference type="Proteomes" id="UP000584824"/>
    </source>
</evidence>
<evidence type="ECO:0000256" key="5">
    <source>
        <dbReference type="HAMAP-Rule" id="MF_00563"/>
    </source>
</evidence>
<comment type="similarity">
    <text evidence="1 5 9">Belongs to the adenosylhomocysteinase family.</text>
</comment>
<dbReference type="PANTHER" id="PTHR23420">
    <property type="entry name" value="ADENOSYLHOMOCYSTEINASE"/>
    <property type="match status" value="1"/>
</dbReference>
<dbReference type="SMART" id="SM00997">
    <property type="entry name" value="AdoHcyase_NAD"/>
    <property type="match status" value="1"/>
</dbReference>
<dbReference type="Pfam" id="PF00670">
    <property type="entry name" value="AdoHcyase_NAD"/>
    <property type="match status" value="1"/>
</dbReference>
<feature type="binding site" evidence="5 6">
    <location>
        <position position="57"/>
    </location>
    <ligand>
        <name>substrate</name>
    </ligand>
</feature>
<organism evidence="11 12">
    <name type="scientific">Allorhizobium borbori</name>
    <dbReference type="NCBI Taxonomy" id="485907"/>
    <lineage>
        <taxon>Bacteria</taxon>
        <taxon>Pseudomonadati</taxon>
        <taxon>Pseudomonadota</taxon>
        <taxon>Alphaproteobacteria</taxon>
        <taxon>Hyphomicrobiales</taxon>
        <taxon>Rhizobiaceae</taxon>
        <taxon>Rhizobium/Agrobacterium group</taxon>
        <taxon>Allorhizobium</taxon>
    </lineage>
</organism>
<keyword evidence="5" id="KW-0963">Cytoplasm</keyword>
<evidence type="ECO:0000256" key="9">
    <source>
        <dbReference type="RuleBase" id="RU004166"/>
    </source>
</evidence>
<dbReference type="InterPro" id="IPR042172">
    <property type="entry name" value="Adenosylhomocyst_ase-like_sf"/>
</dbReference>
<evidence type="ECO:0000256" key="3">
    <source>
        <dbReference type="ARBA" id="ARBA00022801"/>
    </source>
</evidence>
<dbReference type="PIRSF" id="PIRSF001109">
    <property type="entry name" value="Ad_hcy_hydrolase"/>
    <property type="match status" value="1"/>
</dbReference>
<dbReference type="NCBIfam" id="NF004005">
    <property type="entry name" value="PRK05476.2-3"/>
    <property type="match status" value="1"/>
</dbReference>
<keyword evidence="4 5" id="KW-0520">NAD</keyword>
<evidence type="ECO:0000256" key="8">
    <source>
        <dbReference type="RuleBase" id="RU000548"/>
    </source>
</evidence>
<proteinExistence type="inferred from homology"/>
<evidence type="ECO:0000256" key="4">
    <source>
        <dbReference type="ARBA" id="ARBA00023027"/>
    </source>
</evidence>
<accession>A0A7W6P2Q2</accession>
<evidence type="ECO:0000256" key="7">
    <source>
        <dbReference type="PIRSR" id="PIRSR001109-2"/>
    </source>
</evidence>
<dbReference type="GO" id="GO:0071269">
    <property type="term" value="P:L-homocysteine biosynthetic process"/>
    <property type="evidence" value="ECO:0007669"/>
    <property type="project" value="UniProtKB-UniRule"/>
</dbReference>
<feature type="binding site" evidence="5 6">
    <location>
        <position position="226"/>
    </location>
    <ligand>
        <name>substrate</name>
    </ligand>
</feature>
<dbReference type="SUPFAM" id="SSF51735">
    <property type="entry name" value="NAD(P)-binding Rossmann-fold domains"/>
    <property type="match status" value="1"/>
</dbReference>
<feature type="binding site" evidence="5 7">
    <location>
        <begin position="335"/>
        <end position="337"/>
    </location>
    <ligand>
        <name>NAD(+)</name>
        <dbReference type="ChEBI" id="CHEBI:57540"/>
    </ligand>
</feature>
<name>A0A7W6P2Q2_9HYPH</name>
<evidence type="ECO:0000256" key="2">
    <source>
        <dbReference type="ARBA" id="ARBA00022563"/>
    </source>
</evidence>
<feature type="binding site" evidence="5">
    <location>
        <begin position="256"/>
        <end position="261"/>
    </location>
    <ligand>
        <name>NAD(+)</name>
        <dbReference type="ChEBI" id="CHEBI:57540"/>
    </ligand>
</feature>
<keyword evidence="3 5" id="KW-0378">Hydrolase</keyword>
<dbReference type="InterPro" id="IPR036291">
    <property type="entry name" value="NAD(P)-bd_dom_sf"/>
</dbReference>
<dbReference type="GO" id="GO:0004013">
    <property type="term" value="F:adenosylhomocysteinase activity"/>
    <property type="evidence" value="ECO:0007669"/>
    <property type="project" value="UniProtKB-UniRule"/>
</dbReference>
<sequence length="466" mass="50982">MSTDKDYIVADIELAAFGRKELDIAETEMPGLMACRAEFGETLPLKGARISGSLHMTIQTGVLIETLKALGAEVRWASCNIFSTQDHAAAAIAAAGIPVFAVKGETLTEYWEYTDRIFQWTDGGFSNMILDDGGDATMYILLGARAEAGEDVLSNPGSEEEEILIAQIKKRLKASPGWFTKQRAAIKGVSEETTTGVHRLYELQKKGLLPFPAINVNDSVTKSKFDNKYGCKESLVDGIRRATDVMMAGKVAVVCGYGDVGKGSAASLRGAGARVKVTEIDPICALQAAMDGFEIVQLEDVASTADIFITTTGNKDVIRIEHMREMKDMAIVGNIGHFDNEIQVAALRNLKWTNIKPQVDMIEFPSGNRMILLSEGRLLNLGNATGHPSFVMSASFTNQVLAQIELYTKPDDYKNEVYILPKHLDEKVARLHLDKLGVKLTELSEEQAAYIGVSTTGPFKAEHYRY</sequence>
<evidence type="ECO:0000313" key="11">
    <source>
        <dbReference type="EMBL" id="MBB4104076.1"/>
    </source>
</evidence>
<dbReference type="EMBL" id="JACIDU010000010">
    <property type="protein sequence ID" value="MBB4104076.1"/>
    <property type="molecule type" value="Genomic_DNA"/>
</dbReference>
<dbReference type="GO" id="GO:0006730">
    <property type="term" value="P:one-carbon metabolic process"/>
    <property type="evidence" value="ECO:0007669"/>
    <property type="project" value="UniProtKB-UniRule"/>
</dbReference>
<feature type="binding site" evidence="5">
    <location>
        <position position="314"/>
    </location>
    <ligand>
        <name>NAD(+)</name>
        <dbReference type="ChEBI" id="CHEBI:57540"/>
    </ligand>
</feature>
<dbReference type="FunFam" id="3.40.50.720:FF:000004">
    <property type="entry name" value="Adenosylhomocysteinase"/>
    <property type="match status" value="1"/>
</dbReference>
<dbReference type="InterPro" id="IPR000043">
    <property type="entry name" value="Adenosylhomocysteinase-like"/>
</dbReference>
<feature type="binding site" evidence="7">
    <location>
        <position position="387"/>
    </location>
    <ligand>
        <name>NAD(+)</name>
        <dbReference type="ChEBI" id="CHEBI:57540"/>
    </ligand>
</feature>
<dbReference type="EC" id="3.13.2.1" evidence="5"/>
<feature type="binding site" evidence="5 6">
    <location>
        <position position="222"/>
    </location>
    <ligand>
        <name>substrate</name>
    </ligand>
</feature>
<feature type="binding site" evidence="5">
    <location>
        <position position="227"/>
    </location>
    <ligand>
        <name>NAD(+)</name>
        <dbReference type="ChEBI" id="CHEBI:57540"/>
    </ligand>
</feature>
<dbReference type="Gene3D" id="3.40.50.1480">
    <property type="entry name" value="Adenosylhomocysteinase-like"/>
    <property type="match status" value="1"/>
</dbReference>
<comment type="cofactor">
    <cofactor evidence="5 7 8">
        <name>NAD(+)</name>
        <dbReference type="ChEBI" id="CHEBI:57540"/>
    </cofactor>
    <text evidence="5 7 8">Binds 1 NAD(+) per subunit.</text>
</comment>